<dbReference type="InterPro" id="IPR009019">
    <property type="entry name" value="KH_sf_prok-type"/>
</dbReference>
<dbReference type="InterPro" id="IPR001351">
    <property type="entry name" value="Ribosomal_uS3_C"/>
</dbReference>
<dbReference type="SUPFAM" id="SSF54814">
    <property type="entry name" value="Prokaryotic type KH domain (KH-domain type II)"/>
    <property type="match status" value="1"/>
</dbReference>
<comment type="subcellular location">
    <subcellularLocation>
        <location evidence="5 7">Plastid</location>
        <location evidence="5 7">Chloroplast</location>
    </subcellularLocation>
</comment>
<dbReference type="InterPro" id="IPR057258">
    <property type="entry name" value="Ribosomal_uS3"/>
</dbReference>
<organism evidence="9">
    <name type="scientific">Pseudobryopsis hainanensis</name>
    <dbReference type="NCBI Taxonomy" id="2320808"/>
    <lineage>
        <taxon>Eukaryota</taxon>
        <taxon>Viridiplantae</taxon>
        <taxon>Chlorophyta</taxon>
        <taxon>core chlorophytes</taxon>
        <taxon>Ulvophyceae</taxon>
        <taxon>TCBD clade</taxon>
        <taxon>Bryopsidales</taxon>
        <taxon>Bryopsidineae</taxon>
        <taxon>Pseudobryopsidaceae</taxon>
        <taxon>Pseudobryopsis</taxon>
    </lineage>
</organism>
<dbReference type="PANTHER" id="PTHR11760">
    <property type="entry name" value="30S/40S RIBOSOMAL PROTEIN S3"/>
    <property type="match status" value="1"/>
</dbReference>
<feature type="domain" description="Small ribosomal subunit protein uS3 C-terminal" evidence="8">
    <location>
        <begin position="138"/>
        <end position="220"/>
    </location>
</feature>
<dbReference type="Gene3D" id="3.30.1140.32">
    <property type="entry name" value="Ribosomal protein S3, C-terminal domain"/>
    <property type="match status" value="1"/>
</dbReference>
<evidence type="ECO:0000256" key="6">
    <source>
        <dbReference type="RuleBase" id="RU003624"/>
    </source>
</evidence>
<protein>
    <recommendedName>
        <fullName evidence="4 5">Small ribosomal subunit protein uS3c</fullName>
    </recommendedName>
</protein>
<dbReference type="InterPro" id="IPR005704">
    <property type="entry name" value="Ribosomal_uS3_bac-typ"/>
</dbReference>
<gene>
    <name evidence="5 9" type="primary">rps3</name>
</gene>
<evidence type="ECO:0000256" key="7">
    <source>
        <dbReference type="RuleBase" id="RU003626"/>
    </source>
</evidence>
<sequence>MGQKAHPHGLRLGIIKKHRSCWFESNQYAQRLVEDDLIRRFLSQSLQSAGVTDLIISRTLGNHINVFLKLTKPALFMGAGEQQLNLIRQNLITLLGQQRKDYKPEAILVSDKTQPRVTFYISEMAQPESCATWVANSIVEQLEKRVAWRRAVQKASRRVARAKIPGLKVQISGRLNGAEIARREWVRQGRVPLQTLCADIDYCQTTAQTIYGTLGIKVWVFRKIQPTM</sequence>
<dbReference type="GO" id="GO:0003735">
    <property type="term" value="F:structural constituent of ribosome"/>
    <property type="evidence" value="ECO:0007669"/>
    <property type="project" value="InterPro"/>
</dbReference>
<evidence type="ECO:0000256" key="2">
    <source>
        <dbReference type="ARBA" id="ARBA00022980"/>
    </source>
</evidence>
<dbReference type="Gene3D" id="3.30.300.20">
    <property type="match status" value="1"/>
</dbReference>
<dbReference type="Pfam" id="PF00189">
    <property type="entry name" value="Ribosomal_S3_C"/>
    <property type="match status" value="1"/>
</dbReference>
<dbReference type="PANTHER" id="PTHR11760:SF19">
    <property type="entry name" value="SMALL RIBOSOMAL SUBUNIT PROTEIN US3C"/>
    <property type="match status" value="1"/>
</dbReference>
<dbReference type="EMBL" id="MH591091">
    <property type="protein sequence ID" value="AYC64214.1"/>
    <property type="molecule type" value="Genomic_DNA"/>
</dbReference>
<evidence type="ECO:0000313" key="9">
    <source>
        <dbReference type="EMBL" id="AYC64214.1"/>
    </source>
</evidence>
<dbReference type="HAMAP" id="MF_01309_B">
    <property type="entry name" value="Ribosomal_uS3_B"/>
    <property type="match status" value="1"/>
</dbReference>
<keyword evidence="7 9" id="KW-0934">Plastid</keyword>
<comment type="subunit">
    <text evidence="5 7">Part of the 30S ribosomal subunit.</text>
</comment>
<evidence type="ECO:0000259" key="8">
    <source>
        <dbReference type="Pfam" id="PF00189"/>
    </source>
</evidence>
<dbReference type="InterPro" id="IPR036419">
    <property type="entry name" value="Ribosomal_S3_C_sf"/>
</dbReference>
<dbReference type="AlphaFoldDB" id="A0A3S7SY55"/>
<dbReference type="GO" id="GO:0009507">
    <property type="term" value="C:chloroplast"/>
    <property type="evidence" value="ECO:0007669"/>
    <property type="project" value="UniProtKB-SubCell"/>
</dbReference>
<dbReference type="SUPFAM" id="SSF54821">
    <property type="entry name" value="Ribosomal protein S3 C-terminal domain"/>
    <property type="match status" value="1"/>
</dbReference>
<evidence type="ECO:0000256" key="5">
    <source>
        <dbReference type="HAMAP-Rule" id="MF_01309"/>
    </source>
</evidence>
<reference evidence="9" key="2">
    <citation type="journal article" date="2019" name="Mol. Phylogenet. Evol.">
        <title>Reassessment of the classification of bryopsidales (chlorophyta) based on chloroplast phylogenomic analyses.</title>
        <authorList>
            <person name="Cremen M.C."/>
            <person name="Leliaert F."/>
            <person name="West J."/>
            <person name="Lam D.W."/>
            <person name="Shimada S."/>
            <person name="Lopez-Bautista J.M."/>
            <person name="Verbruggen H."/>
        </authorList>
    </citation>
    <scope>NUCLEOTIDE SEQUENCE</scope>
</reference>
<accession>A0A3S7SY55</accession>
<keyword evidence="7 9" id="KW-0150">Chloroplast</keyword>
<dbReference type="GO" id="GO:0022627">
    <property type="term" value="C:cytosolic small ribosomal subunit"/>
    <property type="evidence" value="ECO:0007669"/>
    <property type="project" value="TreeGrafter"/>
</dbReference>
<evidence type="ECO:0000256" key="3">
    <source>
        <dbReference type="ARBA" id="ARBA00023274"/>
    </source>
</evidence>
<comment type="similarity">
    <text evidence="1 5 6">Belongs to the universal ribosomal protein uS3 family.</text>
</comment>
<geneLocation type="chloroplast" evidence="9"/>
<proteinExistence type="inferred from homology"/>
<dbReference type="PROSITE" id="PS00548">
    <property type="entry name" value="RIBOSOMAL_S3"/>
    <property type="match status" value="1"/>
</dbReference>
<dbReference type="InterPro" id="IPR015946">
    <property type="entry name" value="KH_dom-like_a/b"/>
</dbReference>
<keyword evidence="2 5" id="KW-0689">Ribosomal protein</keyword>
<reference evidence="9" key="1">
    <citation type="submission" date="2018-07" db="EMBL/GenBank/DDBJ databases">
        <authorList>
            <person name="Cremen M.C."/>
            <person name="Leliaert F."/>
            <person name="West J."/>
            <person name="Lam D.W."/>
            <person name="Shimada S."/>
            <person name="Lopez-Bautista J.M."/>
            <person name="Verbruggen H."/>
        </authorList>
    </citation>
    <scope>NUCLEOTIDE SEQUENCE</scope>
</reference>
<evidence type="ECO:0000256" key="4">
    <source>
        <dbReference type="ARBA" id="ARBA00035154"/>
    </source>
</evidence>
<dbReference type="InterPro" id="IPR018280">
    <property type="entry name" value="Ribosomal_uS3_CS"/>
</dbReference>
<keyword evidence="3 5" id="KW-0687">Ribonucleoprotein</keyword>
<evidence type="ECO:0000256" key="1">
    <source>
        <dbReference type="ARBA" id="ARBA00010761"/>
    </source>
</evidence>
<dbReference type="GO" id="GO:0006412">
    <property type="term" value="P:translation"/>
    <property type="evidence" value="ECO:0007669"/>
    <property type="project" value="UniProtKB-UniRule"/>
</dbReference>
<name>A0A3S7SY55_9CHLO</name>
<dbReference type="GO" id="GO:0003723">
    <property type="term" value="F:RNA binding"/>
    <property type="evidence" value="ECO:0007669"/>
    <property type="project" value="InterPro"/>
</dbReference>
<dbReference type="CDD" id="cd02412">
    <property type="entry name" value="KH-II_30S_S3"/>
    <property type="match status" value="1"/>
</dbReference>
<dbReference type="NCBIfam" id="TIGR01009">
    <property type="entry name" value="rpsC_bact"/>
    <property type="match status" value="1"/>
</dbReference>